<sequence>MSNVIKTKLPRNVAEALEGLRRDYCELSTLMGIAFRPDGTYVTDRANIVRSFARTNPDAFVSAIANGYEVEKTAEELADEARQAAHGRIRAAYKHRHSRGGSLGYSNYDARCAGIANGIKFTLNELGVSISGVNA</sequence>
<evidence type="ECO:0008006" key="3">
    <source>
        <dbReference type="Google" id="ProtNLM"/>
    </source>
</evidence>
<keyword evidence="2" id="KW-1185">Reference proteome</keyword>
<dbReference type="Proteomes" id="UP001493487">
    <property type="component" value="Unassembled WGS sequence"/>
</dbReference>
<dbReference type="RefSeq" id="WP_232187371.1">
    <property type="nucleotide sequence ID" value="NZ_JAIOAP010000012.1"/>
</dbReference>
<proteinExistence type="predicted"/>
<name>A0ABV1KYQ6_9BACL</name>
<comment type="caution">
    <text evidence="1">The sequence shown here is derived from an EMBL/GenBank/DDBJ whole genome shotgun (WGS) entry which is preliminary data.</text>
</comment>
<organism evidence="1 2">
    <name type="scientific">Cohnella silvisoli</name>
    <dbReference type="NCBI Taxonomy" id="2873699"/>
    <lineage>
        <taxon>Bacteria</taxon>
        <taxon>Bacillati</taxon>
        <taxon>Bacillota</taxon>
        <taxon>Bacilli</taxon>
        <taxon>Bacillales</taxon>
        <taxon>Paenibacillaceae</taxon>
        <taxon>Cohnella</taxon>
    </lineage>
</organism>
<accession>A0ABV1KYQ6</accession>
<evidence type="ECO:0000313" key="1">
    <source>
        <dbReference type="EMBL" id="MEQ4485195.1"/>
    </source>
</evidence>
<reference evidence="1 2" key="1">
    <citation type="journal article" date="2023" name="Genome Announc.">
        <title>Pan-Genome Analyses of the Genus Cohnella and Proposal of the Novel Species Cohnella silvisoli sp. nov., Isolated from Forest Soil.</title>
        <authorList>
            <person name="Wang C."/>
            <person name="Mao L."/>
            <person name="Bao G."/>
            <person name="Zhu H."/>
        </authorList>
    </citation>
    <scope>NUCLEOTIDE SEQUENCE [LARGE SCALE GENOMIC DNA]</scope>
    <source>
        <strain evidence="1 2">NL03-T5-1</strain>
    </source>
</reference>
<protein>
    <recommendedName>
        <fullName evidence="3">DNA-binding protein</fullName>
    </recommendedName>
</protein>
<dbReference type="EMBL" id="JASKHM010000014">
    <property type="protein sequence ID" value="MEQ4485195.1"/>
    <property type="molecule type" value="Genomic_DNA"/>
</dbReference>
<gene>
    <name evidence="1" type="ORF">QJS35_22670</name>
</gene>
<evidence type="ECO:0000313" key="2">
    <source>
        <dbReference type="Proteomes" id="UP001493487"/>
    </source>
</evidence>